<protein>
    <submittedName>
        <fullName evidence="2">Uncharacterized protein</fullName>
    </submittedName>
</protein>
<organism evidence="2 3">
    <name type="scientific">Ambrosia artemisiifolia</name>
    <name type="common">Common ragweed</name>
    <dbReference type="NCBI Taxonomy" id="4212"/>
    <lineage>
        <taxon>Eukaryota</taxon>
        <taxon>Viridiplantae</taxon>
        <taxon>Streptophyta</taxon>
        <taxon>Embryophyta</taxon>
        <taxon>Tracheophyta</taxon>
        <taxon>Spermatophyta</taxon>
        <taxon>Magnoliopsida</taxon>
        <taxon>eudicotyledons</taxon>
        <taxon>Gunneridae</taxon>
        <taxon>Pentapetalae</taxon>
        <taxon>asterids</taxon>
        <taxon>campanulids</taxon>
        <taxon>Asterales</taxon>
        <taxon>Asteraceae</taxon>
        <taxon>Asteroideae</taxon>
        <taxon>Heliantheae alliance</taxon>
        <taxon>Heliantheae</taxon>
        <taxon>Ambrosia</taxon>
    </lineage>
</organism>
<dbReference type="Proteomes" id="UP001206925">
    <property type="component" value="Unassembled WGS sequence"/>
</dbReference>
<reference evidence="2" key="1">
    <citation type="submission" date="2022-06" db="EMBL/GenBank/DDBJ databases">
        <title>Uncovering the hologenomic basis of an extraordinary plant invasion.</title>
        <authorList>
            <person name="Bieker V.C."/>
            <person name="Martin M.D."/>
            <person name="Gilbert T."/>
            <person name="Hodgins K."/>
            <person name="Battlay P."/>
            <person name="Petersen B."/>
            <person name="Wilson J."/>
        </authorList>
    </citation>
    <scope>NUCLEOTIDE SEQUENCE</scope>
    <source>
        <strain evidence="2">AA19_3_7</strain>
        <tissue evidence="2">Leaf</tissue>
    </source>
</reference>
<feature type="compositionally biased region" description="Basic and acidic residues" evidence="1">
    <location>
        <begin position="16"/>
        <end position="27"/>
    </location>
</feature>
<comment type="caution">
    <text evidence="2">The sequence shown here is derived from an EMBL/GenBank/DDBJ whole genome shotgun (WGS) entry which is preliminary data.</text>
</comment>
<proteinExistence type="predicted"/>
<dbReference type="EMBL" id="JAMZMK010011914">
    <property type="protein sequence ID" value="KAI7725550.1"/>
    <property type="molecule type" value="Genomic_DNA"/>
</dbReference>
<accession>A0AAD5BLK1</accession>
<keyword evidence="3" id="KW-1185">Reference proteome</keyword>
<evidence type="ECO:0000313" key="2">
    <source>
        <dbReference type="EMBL" id="KAI7725550.1"/>
    </source>
</evidence>
<gene>
    <name evidence="2" type="ORF">M8C21_019914</name>
</gene>
<feature type="compositionally biased region" description="Basic residues" evidence="1">
    <location>
        <begin position="1"/>
        <end position="15"/>
    </location>
</feature>
<feature type="region of interest" description="Disordered" evidence="1">
    <location>
        <begin position="109"/>
        <end position="133"/>
    </location>
</feature>
<name>A0AAD5BLK1_AMBAR</name>
<sequence>MGRRTVSVHHRRAKQRRDAALEPEPHNSHNRRTTHLRVVAEALWDGPPSRKLGLYSCQKRHIRIQKTKYGRNQMPINNIGVGKEIANKITITTKSNERIRDYRVDWDLEGNQPTAGDHYPLQKMKRKDNDECS</sequence>
<feature type="region of interest" description="Disordered" evidence="1">
    <location>
        <begin position="1"/>
        <end position="33"/>
    </location>
</feature>
<evidence type="ECO:0000256" key="1">
    <source>
        <dbReference type="SAM" id="MobiDB-lite"/>
    </source>
</evidence>
<evidence type="ECO:0000313" key="3">
    <source>
        <dbReference type="Proteomes" id="UP001206925"/>
    </source>
</evidence>
<dbReference type="AlphaFoldDB" id="A0AAD5BLK1"/>